<dbReference type="InterPro" id="IPR026856">
    <property type="entry name" value="Sialidase_fam"/>
</dbReference>
<gene>
    <name evidence="5" type="ORF">ACFSW8_08810</name>
</gene>
<dbReference type="SUPFAM" id="SSF50939">
    <property type="entry name" value="Sialidases"/>
    <property type="match status" value="1"/>
</dbReference>
<dbReference type="RefSeq" id="WP_377087330.1">
    <property type="nucleotide sequence ID" value="NZ_JBHSJL010000014.1"/>
</dbReference>
<evidence type="ECO:0000313" key="6">
    <source>
        <dbReference type="Proteomes" id="UP001597389"/>
    </source>
</evidence>
<proteinExistence type="inferred from homology"/>
<comment type="catalytic activity">
    <reaction evidence="1">
        <text>Hydrolysis of alpha-(2-&gt;3)-, alpha-(2-&gt;6)-, alpha-(2-&gt;8)- glycosidic linkages of terminal sialic acid residues in oligosaccharides, glycoproteins, glycolipids, colominic acid and synthetic substrates.</text>
        <dbReference type="EC" id="3.2.1.18"/>
    </reaction>
</comment>
<dbReference type="Gene3D" id="2.120.10.10">
    <property type="match status" value="1"/>
</dbReference>
<dbReference type="PANTHER" id="PTHR10628">
    <property type="entry name" value="SIALIDASE"/>
    <property type="match status" value="1"/>
</dbReference>
<keyword evidence="6" id="KW-1185">Reference proteome</keyword>
<feature type="domain" description="Sialidase" evidence="4">
    <location>
        <begin position="442"/>
        <end position="734"/>
    </location>
</feature>
<evidence type="ECO:0000313" key="5">
    <source>
        <dbReference type="EMBL" id="MFD2158996.1"/>
    </source>
</evidence>
<sequence length="886" mass="96149">MTSFLSLSDATADLPHTPYARYKAGVGVTIAANGTVELWADTEGSTSRNLNRVIGAPITTPLSHSDGSTVDIVTFDGSSSIWAAVGDWGSISGDRTLIFHCRLTSNNDGFLFDGSTNPGKTRAQIQSNNWQVGVQSSNALFAASDPLTTTITTNTWQTHTFVFDESGSSTQVTHYINNQQAGSNNIDTDTSLGGLILASNGGTTDKLSYQLAEAVIYDRTLNGSELTAAQTYFTDQWGDLTDIPMSFSNATVIQNSNTGSIYGSHAICALLVNSTGNIPNYAITQVVCSLNGTTNTGDIAKLHLYSSNHSAEFDSSTSILLDTITNPGPGSLSFQCNHTVAHPNSHFWIVAELTGQSQLGNILDAQITEFTIDGDQAGAFQPLISDPDGHISLTELFYSTVIRKQGDDGVHTYRIPGLTTTNNGTLIAVFDIRHDSRSDLPGNIDVGCMRSTDGGFTWGPMLTIMDYDASVSGSSGNGVGDPSILVDTNTGRIWCAALYSFGNNAWNGSGPGLAPSETGQFVLNYSDDDGLTWSQPVSITNQIKDSEWNLYFNGPGKGFTTRDGTLIFPAQYRDSNGTPRSNFIYSTDHGASWQHAPPAIASGNPWTTEAQMVELDSGDLLISMRNHQGIGQRLWCIYSWNKNTETIANGSWGTPWFSQTDPRVMASVERYRSTLNGHPYSALLFSNPDTGSREKMTIRLSTDEGSTWAYKRKIDDRPAAYSVMTILPDGNIGILYETGDNAYYQGLEFARFPIEWITGSEDSDNDGISDFLEDIHGLNKNDNSDATVDHDSDGLTTKFEILTNTNPYSANSVLKPSLSVDQNDQIRLHWPSSPYTQYRIETSQDLSQDSWSAIDNIPIMQGTGSPLEVTLPQGFNTRQFFRIVVP</sequence>
<comment type="caution">
    <text evidence="5">The sequence shown here is derived from an EMBL/GenBank/DDBJ whole genome shotgun (WGS) entry which is preliminary data.</text>
</comment>
<dbReference type="Proteomes" id="UP001597389">
    <property type="component" value="Unassembled WGS sequence"/>
</dbReference>
<dbReference type="InterPro" id="IPR011040">
    <property type="entry name" value="Sialidase"/>
</dbReference>
<evidence type="ECO:0000256" key="1">
    <source>
        <dbReference type="ARBA" id="ARBA00000427"/>
    </source>
</evidence>
<organism evidence="5 6">
    <name type="scientific">Rubritalea tangerina</name>
    <dbReference type="NCBI Taxonomy" id="430798"/>
    <lineage>
        <taxon>Bacteria</taxon>
        <taxon>Pseudomonadati</taxon>
        <taxon>Verrucomicrobiota</taxon>
        <taxon>Verrucomicrobiia</taxon>
        <taxon>Verrucomicrobiales</taxon>
        <taxon>Rubritaleaceae</taxon>
        <taxon>Rubritalea</taxon>
    </lineage>
</organism>
<dbReference type="Pfam" id="PF13088">
    <property type="entry name" value="BNR_2"/>
    <property type="match status" value="1"/>
</dbReference>
<dbReference type="SUPFAM" id="SSF49899">
    <property type="entry name" value="Concanavalin A-like lectins/glucanases"/>
    <property type="match status" value="1"/>
</dbReference>
<dbReference type="PANTHER" id="PTHR10628:SF30">
    <property type="entry name" value="EXO-ALPHA-SIALIDASE"/>
    <property type="match status" value="1"/>
</dbReference>
<keyword evidence="5" id="KW-0326">Glycosidase</keyword>
<reference evidence="6" key="1">
    <citation type="journal article" date="2019" name="Int. J. Syst. Evol. Microbiol.">
        <title>The Global Catalogue of Microorganisms (GCM) 10K type strain sequencing project: providing services to taxonomists for standard genome sequencing and annotation.</title>
        <authorList>
            <consortium name="The Broad Institute Genomics Platform"/>
            <consortium name="The Broad Institute Genome Sequencing Center for Infectious Disease"/>
            <person name="Wu L."/>
            <person name="Ma J."/>
        </authorList>
    </citation>
    <scope>NUCLEOTIDE SEQUENCE [LARGE SCALE GENOMIC DNA]</scope>
    <source>
        <strain evidence="6">CCUG 57942</strain>
    </source>
</reference>
<dbReference type="CDD" id="cd15482">
    <property type="entry name" value="Sialidase_non-viral"/>
    <property type="match status" value="1"/>
</dbReference>
<dbReference type="EC" id="3.2.1.18" evidence="3"/>
<evidence type="ECO:0000256" key="3">
    <source>
        <dbReference type="ARBA" id="ARBA00012733"/>
    </source>
</evidence>
<comment type="similarity">
    <text evidence="2">Belongs to the glycosyl hydrolase 33 family.</text>
</comment>
<name>A0ABW4ZAH6_9BACT</name>
<dbReference type="InterPro" id="IPR036278">
    <property type="entry name" value="Sialidase_sf"/>
</dbReference>
<dbReference type="Gene3D" id="2.60.40.1290">
    <property type="match status" value="1"/>
</dbReference>
<keyword evidence="5" id="KW-0378">Hydrolase</keyword>
<protein>
    <recommendedName>
        <fullName evidence="3">exo-alpha-sialidase</fullName>
        <ecNumber evidence="3">3.2.1.18</ecNumber>
    </recommendedName>
</protein>
<accession>A0ABW4ZAH6</accession>
<dbReference type="InterPro" id="IPR013320">
    <property type="entry name" value="ConA-like_dom_sf"/>
</dbReference>
<evidence type="ECO:0000259" key="4">
    <source>
        <dbReference type="Pfam" id="PF13088"/>
    </source>
</evidence>
<evidence type="ECO:0000256" key="2">
    <source>
        <dbReference type="ARBA" id="ARBA00009348"/>
    </source>
</evidence>
<dbReference type="EMBL" id="JBHUJB010000035">
    <property type="protein sequence ID" value="MFD2158996.1"/>
    <property type="molecule type" value="Genomic_DNA"/>
</dbReference>
<dbReference type="GO" id="GO:0004308">
    <property type="term" value="F:exo-alpha-sialidase activity"/>
    <property type="evidence" value="ECO:0007669"/>
    <property type="project" value="UniProtKB-EC"/>
</dbReference>